<gene>
    <name evidence="2" type="ORF">M501DRAFT_1032765</name>
</gene>
<feature type="region of interest" description="Disordered" evidence="1">
    <location>
        <begin position="1"/>
        <end position="45"/>
    </location>
</feature>
<name>A0A9P4S7G8_9PEZI</name>
<dbReference type="Proteomes" id="UP000799429">
    <property type="component" value="Unassembled WGS sequence"/>
</dbReference>
<comment type="caution">
    <text evidence="2">The sequence shown here is derived from an EMBL/GenBank/DDBJ whole genome shotgun (WGS) entry which is preliminary data.</text>
</comment>
<reference evidence="2" key="1">
    <citation type="journal article" date="2020" name="Stud. Mycol.">
        <title>101 Dothideomycetes genomes: a test case for predicting lifestyles and emergence of pathogens.</title>
        <authorList>
            <person name="Haridas S."/>
            <person name="Albert R."/>
            <person name="Binder M."/>
            <person name="Bloem J."/>
            <person name="Labutti K."/>
            <person name="Salamov A."/>
            <person name="Andreopoulos B."/>
            <person name="Baker S."/>
            <person name="Barry K."/>
            <person name="Bills G."/>
            <person name="Bluhm B."/>
            <person name="Cannon C."/>
            <person name="Castanera R."/>
            <person name="Culley D."/>
            <person name="Daum C."/>
            <person name="Ezra D."/>
            <person name="Gonzalez J."/>
            <person name="Henrissat B."/>
            <person name="Kuo A."/>
            <person name="Liang C."/>
            <person name="Lipzen A."/>
            <person name="Lutzoni F."/>
            <person name="Magnuson J."/>
            <person name="Mondo S."/>
            <person name="Nolan M."/>
            <person name="Ohm R."/>
            <person name="Pangilinan J."/>
            <person name="Park H.-J."/>
            <person name="Ramirez L."/>
            <person name="Alfaro M."/>
            <person name="Sun H."/>
            <person name="Tritt A."/>
            <person name="Yoshinaga Y."/>
            <person name="Zwiers L.-H."/>
            <person name="Turgeon B."/>
            <person name="Goodwin S."/>
            <person name="Spatafora J."/>
            <person name="Crous P."/>
            <person name="Grigoriev I."/>
        </authorList>
    </citation>
    <scope>NUCLEOTIDE SEQUENCE</scope>
    <source>
        <strain evidence="2">CBS 101060</strain>
    </source>
</reference>
<keyword evidence="3" id="KW-1185">Reference proteome</keyword>
<accession>A0A9P4S7G8</accession>
<protein>
    <submittedName>
        <fullName evidence="2">Uncharacterized protein</fullName>
    </submittedName>
</protein>
<sequence length="265" mass="30216">MSQSKYSTLGGRSTWQKVPPNNVDSRKQAAMRTSNNWRKPDTVQTQDVSQALSKLDIRDRKSVFTTKTSVRELNGRPSYYVARSKPSGYRYENIKLGMIINTAHAIPSVDCKNLQDPTFLNDDEELLDCDLGALCVKYRYMLVIAKFADHMACVPFYSFTNRGLNVKPEQVRHEYMQLKKADNKDFKNISNYRALEYDLLNSQKAINFESSAIHMTGSVHVFYGGELELIGKVTTESIAYAQEIHDQLTKSAYRGIEGIDYVKPQ</sequence>
<evidence type="ECO:0000313" key="3">
    <source>
        <dbReference type="Proteomes" id="UP000799429"/>
    </source>
</evidence>
<feature type="compositionally biased region" description="Polar residues" evidence="1">
    <location>
        <begin position="1"/>
        <end position="16"/>
    </location>
</feature>
<dbReference type="EMBL" id="MU006099">
    <property type="protein sequence ID" value="KAF2837533.1"/>
    <property type="molecule type" value="Genomic_DNA"/>
</dbReference>
<organism evidence="2 3">
    <name type="scientific">Patellaria atrata CBS 101060</name>
    <dbReference type="NCBI Taxonomy" id="1346257"/>
    <lineage>
        <taxon>Eukaryota</taxon>
        <taxon>Fungi</taxon>
        <taxon>Dikarya</taxon>
        <taxon>Ascomycota</taxon>
        <taxon>Pezizomycotina</taxon>
        <taxon>Dothideomycetes</taxon>
        <taxon>Dothideomycetes incertae sedis</taxon>
        <taxon>Patellariales</taxon>
        <taxon>Patellariaceae</taxon>
        <taxon>Patellaria</taxon>
    </lineage>
</organism>
<proteinExistence type="predicted"/>
<dbReference type="OrthoDB" id="3942544at2759"/>
<dbReference type="AlphaFoldDB" id="A0A9P4S7G8"/>
<evidence type="ECO:0000313" key="2">
    <source>
        <dbReference type="EMBL" id="KAF2837533.1"/>
    </source>
</evidence>
<feature type="compositionally biased region" description="Polar residues" evidence="1">
    <location>
        <begin position="31"/>
        <end position="45"/>
    </location>
</feature>
<evidence type="ECO:0000256" key="1">
    <source>
        <dbReference type="SAM" id="MobiDB-lite"/>
    </source>
</evidence>